<accession>A0AAE0M0T1</accession>
<reference evidence="3" key="1">
    <citation type="journal article" date="2023" name="Mol. Phylogenet. Evol.">
        <title>Genome-scale phylogeny and comparative genomics of the fungal order Sordariales.</title>
        <authorList>
            <person name="Hensen N."/>
            <person name="Bonometti L."/>
            <person name="Westerberg I."/>
            <person name="Brannstrom I.O."/>
            <person name="Guillou S."/>
            <person name="Cros-Aarteil S."/>
            <person name="Calhoun S."/>
            <person name="Haridas S."/>
            <person name="Kuo A."/>
            <person name="Mondo S."/>
            <person name="Pangilinan J."/>
            <person name="Riley R."/>
            <person name="LaButti K."/>
            <person name="Andreopoulos B."/>
            <person name="Lipzen A."/>
            <person name="Chen C."/>
            <person name="Yan M."/>
            <person name="Daum C."/>
            <person name="Ng V."/>
            <person name="Clum A."/>
            <person name="Steindorff A."/>
            <person name="Ohm R.A."/>
            <person name="Martin F."/>
            <person name="Silar P."/>
            <person name="Natvig D.O."/>
            <person name="Lalanne C."/>
            <person name="Gautier V."/>
            <person name="Ament-Velasquez S.L."/>
            <person name="Kruys A."/>
            <person name="Hutchinson M.I."/>
            <person name="Powell A.J."/>
            <person name="Barry K."/>
            <person name="Miller A.N."/>
            <person name="Grigoriev I.V."/>
            <person name="Debuchy R."/>
            <person name="Gladieux P."/>
            <person name="Hiltunen Thoren M."/>
            <person name="Johannesson H."/>
        </authorList>
    </citation>
    <scope>NUCLEOTIDE SEQUENCE</scope>
    <source>
        <strain evidence="3">CBS 118394</strain>
    </source>
</reference>
<comment type="caution">
    <text evidence="3">The sequence shown here is derived from an EMBL/GenBank/DDBJ whole genome shotgun (WGS) entry which is preliminary data.</text>
</comment>
<evidence type="ECO:0000313" key="3">
    <source>
        <dbReference type="EMBL" id="KAK3314897.1"/>
    </source>
</evidence>
<feature type="region of interest" description="Disordered" evidence="1">
    <location>
        <begin position="1"/>
        <end position="191"/>
    </location>
</feature>
<protein>
    <recommendedName>
        <fullName evidence="5">Adhesin domain-containing protein</fullName>
    </recommendedName>
</protein>
<sequence>MPYSDNLYSMVDSDDDSDVEQHGHDLNQVPATLYTGGDENNDEDILSPTDGYFRAAPETSAPWQSSSEYVPPPVPVPPAVSSSSSTSSFSHTHVPNVWVQDPSLEPGSTANSKAREADEERRVNVANQYQHHHLNNNDDDDDDAYDPPFRGSHSASASRSHYPSSSHHRHRGSSASAGSGSGRQDAYAAYYQPSSPPTALYNPSTNVASSYTSYVPQQQQRAVPYFTPPRDEAPPAYSPSPTSPTNSGEQSRNYSTFSSSTNHDSVAAAAAANMGAPGAGQEETQGLLGISREPESMGAHPEEGEVTLPEWRERMRRRLPYLNWRCGRGLVLTLVLLLITVGFLTSIGGGNQKKPLPDNPIKEPATGDPTNPPMDNKPPSYPEYPDLDNGSFRWGSGRSCKADKIARPTEQFAVSFSAGNQLGIMENISRDDRHSDGRNVQVQGEVVFRRSEPGSPDSVIVLDVIVDDERIRVDVSWNAAAQFLVATVPADVPWGDEASTNNPCVAIHATVWVPGDANLDRLEVETVRLDVKLFDNLSLSVAKETKLVSTVGKIVSASTGDNARDDSIFDLGAPDSFKFRSRIIEAKTTSAPIKGSWPLFDYLGLMSTSGNIKVCIEPKEADKDVPAPATLYIKSLSGNVEFREPVYAAQEAFAVTQALLATDVMMEMDLRAETVLPPRDYRVDVHTTSGNINGVVAFSAAAGFKSTSGTIRVDLLPVLDTSLTSGDDSASFLRTGGTSGNAFVNVLAPLWVDSVKGSYVLPGVVPMPGPGLPEPPTKIPTEKIGDRDPYSWLGDFLTGGDGSDKVTKPEPEVRRSVSAPALRVLDTQHTTTSGDAKFRFASVWEGDLSLSSVSGKLRVEGKGVKIIKAGKDWPGWNEHLLARKGDEGGSMFTAKTTSGDVSVIIGEE</sequence>
<evidence type="ECO:0000256" key="1">
    <source>
        <dbReference type="SAM" id="MobiDB-lite"/>
    </source>
</evidence>
<evidence type="ECO:0008006" key="5">
    <source>
        <dbReference type="Google" id="ProtNLM"/>
    </source>
</evidence>
<dbReference type="AlphaFoldDB" id="A0AAE0M0T1"/>
<evidence type="ECO:0000313" key="4">
    <source>
        <dbReference type="Proteomes" id="UP001283341"/>
    </source>
</evidence>
<feature type="compositionally biased region" description="Pro residues" evidence="1">
    <location>
        <begin position="370"/>
        <end position="382"/>
    </location>
</feature>
<feature type="transmembrane region" description="Helical" evidence="2">
    <location>
        <begin position="322"/>
        <end position="344"/>
    </location>
</feature>
<feature type="region of interest" description="Disordered" evidence="1">
    <location>
        <begin position="348"/>
        <end position="385"/>
    </location>
</feature>
<organism evidence="3 4">
    <name type="scientific">Apodospora peruviana</name>
    <dbReference type="NCBI Taxonomy" id="516989"/>
    <lineage>
        <taxon>Eukaryota</taxon>
        <taxon>Fungi</taxon>
        <taxon>Dikarya</taxon>
        <taxon>Ascomycota</taxon>
        <taxon>Pezizomycotina</taxon>
        <taxon>Sordariomycetes</taxon>
        <taxon>Sordariomycetidae</taxon>
        <taxon>Sordariales</taxon>
        <taxon>Lasiosphaeriaceae</taxon>
        <taxon>Apodospora</taxon>
    </lineage>
</organism>
<proteinExistence type="predicted"/>
<dbReference type="EMBL" id="JAUEDM010000006">
    <property type="protein sequence ID" value="KAK3314897.1"/>
    <property type="molecule type" value="Genomic_DNA"/>
</dbReference>
<gene>
    <name evidence="3" type="ORF">B0H66DRAFT_325349</name>
</gene>
<keyword evidence="4" id="KW-1185">Reference proteome</keyword>
<evidence type="ECO:0000256" key="2">
    <source>
        <dbReference type="SAM" id="Phobius"/>
    </source>
</evidence>
<dbReference type="Proteomes" id="UP001283341">
    <property type="component" value="Unassembled WGS sequence"/>
</dbReference>
<keyword evidence="2" id="KW-0472">Membrane</keyword>
<reference evidence="3" key="2">
    <citation type="submission" date="2023-06" db="EMBL/GenBank/DDBJ databases">
        <authorList>
            <consortium name="Lawrence Berkeley National Laboratory"/>
            <person name="Haridas S."/>
            <person name="Hensen N."/>
            <person name="Bonometti L."/>
            <person name="Westerberg I."/>
            <person name="Brannstrom I.O."/>
            <person name="Guillou S."/>
            <person name="Cros-Aarteil S."/>
            <person name="Calhoun S."/>
            <person name="Kuo A."/>
            <person name="Mondo S."/>
            <person name="Pangilinan J."/>
            <person name="Riley R."/>
            <person name="Labutti K."/>
            <person name="Andreopoulos B."/>
            <person name="Lipzen A."/>
            <person name="Chen C."/>
            <person name="Yanf M."/>
            <person name="Daum C."/>
            <person name="Ng V."/>
            <person name="Clum A."/>
            <person name="Steindorff A."/>
            <person name="Ohm R."/>
            <person name="Martin F."/>
            <person name="Silar P."/>
            <person name="Natvig D."/>
            <person name="Lalanne C."/>
            <person name="Gautier V."/>
            <person name="Ament-Velasquez S.L."/>
            <person name="Kruys A."/>
            <person name="Hutchinson M.I."/>
            <person name="Powell A.J."/>
            <person name="Barry K."/>
            <person name="Miller A.N."/>
            <person name="Grigoriev I.V."/>
            <person name="Debuchy R."/>
            <person name="Gladieux P."/>
            <person name="Thoren M.H."/>
            <person name="Johannesson H."/>
        </authorList>
    </citation>
    <scope>NUCLEOTIDE SEQUENCE</scope>
    <source>
        <strain evidence="3">CBS 118394</strain>
    </source>
</reference>
<feature type="compositionally biased region" description="Basic and acidic residues" evidence="1">
    <location>
        <begin position="113"/>
        <end position="123"/>
    </location>
</feature>
<name>A0AAE0M0T1_9PEZI</name>
<keyword evidence="2" id="KW-0812">Transmembrane</keyword>
<keyword evidence="2" id="KW-1133">Transmembrane helix</keyword>
<feature type="compositionally biased region" description="Low complexity" evidence="1">
    <location>
        <begin position="150"/>
        <end position="165"/>
    </location>
</feature>
<feature type="region of interest" description="Disordered" evidence="1">
    <location>
        <begin position="225"/>
        <end position="261"/>
    </location>
</feature>
<feature type="compositionally biased region" description="Polar residues" evidence="1">
    <location>
        <begin position="248"/>
        <end position="261"/>
    </location>
</feature>
<feature type="compositionally biased region" description="Low complexity" evidence="1">
    <location>
        <begin position="79"/>
        <end position="90"/>
    </location>
</feature>